<evidence type="ECO:0000313" key="4">
    <source>
        <dbReference type="EMBL" id="EUJ30294.1"/>
    </source>
</evidence>
<accession>A0ABP3AXW8</accession>
<dbReference type="EMBL" id="AODF01000024">
    <property type="protein sequence ID" value="EUJ30294.1"/>
    <property type="molecule type" value="Genomic_DNA"/>
</dbReference>
<feature type="region of interest" description="Disordered" evidence="1">
    <location>
        <begin position="44"/>
        <end position="74"/>
    </location>
</feature>
<evidence type="ECO:0000256" key="1">
    <source>
        <dbReference type="SAM" id="MobiDB-lite"/>
    </source>
</evidence>
<proteinExistence type="predicted"/>
<sequence length="252" mass="26871">MNLFKFTIASILAISSIAFIQTPSAFADTGKVAGNTTGKVNFSQDIAPVKPLDPKSPNTDKPITPLDPSEAKGTAGPLSIDYVSDFHFGDQVIATDDKTYDVELDEIKTAEGAVEKRAAFVQVTDTRGSNQGWALQVQQQTTFSAGADQELKGTYLRLSNPVITTTANNQSAKPKFTKETTILKPGKDGVAGDAQTIFLADKNTGMATWIQSFGDETTGSSSIQLYVPGVSVKLKGTTYSAILNWILLDAPI</sequence>
<dbReference type="RefSeq" id="WP_036097711.1">
    <property type="nucleotide sequence ID" value="NZ_AODF01000024.1"/>
</dbReference>
<feature type="chain" id="PRO_5046617151" evidence="2">
    <location>
        <begin position="28"/>
        <end position="252"/>
    </location>
</feature>
<protein>
    <submittedName>
        <fullName evidence="4">Cell surface protein</fullName>
    </submittedName>
</protein>
<name>A0ABP3AXW8_9LIST</name>
<organism evidence="4 5">
    <name type="scientific">Listeria floridensis FSL S10-1187</name>
    <dbReference type="NCBI Taxonomy" id="1265817"/>
    <lineage>
        <taxon>Bacteria</taxon>
        <taxon>Bacillati</taxon>
        <taxon>Bacillota</taxon>
        <taxon>Bacilli</taxon>
        <taxon>Bacillales</taxon>
        <taxon>Listeriaceae</taxon>
        <taxon>Listeria</taxon>
    </lineage>
</organism>
<keyword evidence="2" id="KW-0732">Signal</keyword>
<evidence type="ECO:0000313" key="5">
    <source>
        <dbReference type="Proteomes" id="UP000019249"/>
    </source>
</evidence>
<dbReference type="Pfam" id="PF13731">
    <property type="entry name" value="WxL"/>
    <property type="match status" value="1"/>
</dbReference>
<comment type="caution">
    <text evidence="4">The sequence shown here is derived from an EMBL/GenBank/DDBJ whole genome shotgun (WGS) entry which is preliminary data.</text>
</comment>
<evidence type="ECO:0000259" key="3">
    <source>
        <dbReference type="Pfam" id="PF13731"/>
    </source>
</evidence>
<dbReference type="Proteomes" id="UP000019249">
    <property type="component" value="Unassembled WGS sequence"/>
</dbReference>
<reference evidence="4 5" key="1">
    <citation type="journal article" date="2014" name="Int. J. Syst. Evol. Microbiol.">
        <title>Listeria floridensis sp. nov., Listeria aquatica sp. nov., Listeria cornellensis sp. nov., Listeria riparia sp. nov. and Listeria grandensis sp. nov., from agricultural and natural environments.</title>
        <authorList>
            <person name="den Bakker H.C."/>
            <person name="Warchocki S."/>
            <person name="Wright E.M."/>
            <person name="Allred A.F."/>
            <person name="Ahlstrom C."/>
            <person name="Manuel C.S."/>
            <person name="Stasiewicz M.J."/>
            <person name="Burrell A."/>
            <person name="Roof S."/>
            <person name="Strawn L."/>
            <person name="Fortes E.D."/>
            <person name="Nightingale K.K."/>
            <person name="Kephart D."/>
            <person name="Wiedmann M."/>
        </authorList>
    </citation>
    <scope>NUCLEOTIDE SEQUENCE [LARGE SCALE GENOMIC DNA]</scope>
    <source>
        <strain evidence="4 5">FSL S10-1187</strain>
    </source>
</reference>
<keyword evidence="5" id="KW-1185">Reference proteome</keyword>
<dbReference type="InterPro" id="IPR027994">
    <property type="entry name" value="WxL_dom"/>
</dbReference>
<feature type="signal peptide" evidence="2">
    <location>
        <begin position="1"/>
        <end position="27"/>
    </location>
</feature>
<gene>
    <name evidence="4" type="ORF">MFLO_10743</name>
</gene>
<feature type="domain" description="WxL" evidence="3">
    <location>
        <begin position="34"/>
        <end position="251"/>
    </location>
</feature>
<evidence type="ECO:0000256" key="2">
    <source>
        <dbReference type="SAM" id="SignalP"/>
    </source>
</evidence>